<protein>
    <recommendedName>
        <fullName evidence="13">Odorant receptor</fullName>
    </recommendedName>
</protein>
<evidence type="ECO:0000313" key="12">
    <source>
        <dbReference type="Proteomes" id="UP001153620"/>
    </source>
</evidence>
<dbReference type="GO" id="GO:0005886">
    <property type="term" value="C:plasma membrane"/>
    <property type="evidence" value="ECO:0007669"/>
    <property type="project" value="UniProtKB-SubCell"/>
</dbReference>
<keyword evidence="6 9" id="KW-0472">Membrane</keyword>
<evidence type="ECO:0000256" key="2">
    <source>
        <dbReference type="ARBA" id="ARBA00022606"/>
    </source>
</evidence>
<evidence type="ECO:0000256" key="7">
    <source>
        <dbReference type="ARBA" id="ARBA00023170"/>
    </source>
</evidence>
<keyword evidence="12" id="KW-1185">Reference proteome</keyword>
<keyword evidence="7" id="KW-0675">Receptor</keyword>
<feature type="transmembrane region" description="Helical" evidence="9">
    <location>
        <begin position="66"/>
        <end position="89"/>
    </location>
</feature>
<accession>A0A9N9RZ14</accession>
<dbReference type="PANTHER" id="PTHR21137">
    <property type="entry name" value="ODORANT RECEPTOR"/>
    <property type="match status" value="1"/>
</dbReference>
<feature type="transmembrane region" description="Helical" evidence="9">
    <location>
        <begin position="157"/>
        <end position="176"/>
    </location>
</feature>
<proteinExistence type="predicted"/>
<evidence type="ECO:0000256" key="3">
    <source>
        <dbReference type="ARBA" id="ARBA00022692"/>
    </source>
</evidence>
<feature type="transmembrane region" description="Helical" evidence="9">
    <location>
        <begin position="434"/>
        <end position="455"/>
    </location>
</feature>
<keyword evidence="4" id="KW-0552">Olfaction</keyword>
<dbReference type="GO" id="GO:0007165">
    <property type="term" value="P:signal transduction"/>
    <property type="evidence" value="ECO:0007669"/>
    <property type="project" value="UniProtKB-KW"/>
</dbReference>
<dbReference type="GO" id="GO:0004984">
    <property type="term" value="F:olfactory receptor activity"/>
    <property type="evidence" value="ECO:0007669"/>
    <property type="project" value="InterPro"/>
</dbReference>
<dbReference type="OrthoDB" id="6617147at2759"/>
<gene>
    <name evidence="11" type="ORF">CHIRRI_LOCUS8903</name>
</gene>
<comment type="subcellular location">
    <subcellularLocation>
        <location evidence="1">Membrane</location>
        <topology evidence="1">Multi-pass membrane protein</topology>
    </subcellularLocation>
</comment>
<evidence type="ECO:0000256" key="9">
    <source>
        <dbReference type="SAM" id="Phobius"/>
    </source>
</evidence>
<dbReference type="InterPro" id="IPR004117">
    <property type="entry name" value="7tm6_olfct_rcpt"/>
</dbReference>
<evidence type="ECO:0008006" key="13">
    <source>
        <dbReference type="Google" id="ProtNLM"/>
    </source>
</evidence>
<dbReference type="GO" id="GO:0005549">
    <property type="term" value="F:odorant binding"/>
    <property type="evidence" value="ECO:0007669"/>
    <property type="project" value="InterPro"/>
</dbReference>
<evidence type="ECO:0000256" key="4">
    <source>
        <dbReference type="ARBA" id="ARBA00022725"/>
    </source>
</evidence>
<feature type="signal peptide" evidence="10">
    <location>
        <begin position="1"/>
        <end position="18"/>
    </location>
</feature>
<keyword evidence="2" id="KW-0716">Sensory transduction</keyword>
<keyword evidence="10" id="KW-0732">Signal</keyword>
<reference evidence="11" key="1">
    <citation type="submission" date="2022-01" db="EMBL/GenBank/DDBJ databases">
        <authorList>
            <person name="King R."/>
        </authorList>
    </citation>
    <scope>NUCLEOTIDE SEQUENCE</scope>
</reference>
<keyword evidence="5 9" id="KW-1133">Transmembrane helix</keyword>
<evidence type="ECO:0000256" key="5">
    <source>
        <dbReference type="ARBA" id="ARBA00022989"/>
    </source>
</evidence>
<dbReference type="Pfam" id="PF02949">
    <property type="entry name" value="7tm_6"/>
    <property type="match status" value="2"/>
</dbReference>
<evidence type="ECO:0000256" key="1">
    <source>
        <dbReference type="ARBA" id="ARBA00004141"/>
    </source>
</evidence>
<evidence type="ECO:0000256" key="6">
    <source>
        <dbReference type="ARBA" id="ARBA00023136"/>
    </source>
</evidence>
<feature type="transmembrane region" description="Helical" evidence="9">
    <location>
        <begin position="129"/>
        <end position="151"/>
    </location>
</feature>
<keyword evidence="3 9" id="KW-0812">Transmembrane</keyword>
<reference evidence="11" key="2">
    <citation type="submission" date="2022-10" db="EMBL/GenBank/DDBJ databases">
        <authorList>
            <consortium name="ENA_rothamsted_submissions"/>
            <consortium name="culmorum"/>
            <person name="King R."/>
        </authorList>
    </citation>
    <scope>NUCLEOTIDE SEQUENCE</scope>
</reference>
<dbReference type="EMBL" id="OU895878">
    <property type="protein sequence ID" value="CAG9806038.1"/>
    <property type="molecule type" value="Genomic_DNA"/>
</dbReference>
<evidence type="ECO:0000313" key="11">
    <source>
        <dbReference type="EMBL" id="CAG9806038.1"/>
    </source>
</evidence>
<name>A0A9N9RZ14_9DIPT</name>
<organism evidence="11 12">
    <name type="scientific">Chironomus riparius</name>
    <dbReference type="NCBI Taxonomy" id="315576"/>
    <lineage>
        <taxon>Eukaryota</taxon>
        <taxon>Metazoa</taxon>
        <taxon>Ecdysozoa</taxon>
        <taxon>Arthropoda</taxon>
        <taxon>Hexapoda</taxon>
        <taxon>Insecta</taxon>
        <taxon>Pterygota</taxon>
        <taxon>Neoptera</taxon>
        <taxon>Endopterygota</taxon>
        <taxon>Diptera</taxon>
        <taxon>Nematocera</taxon>
        <taxon>Chironomoidea</taxon>
        <taxon>Chironomidae</taxon>
        <taxon>Chironominae</taxon>
        <taxon>Chironomus</taxon>
    </lineage>
</organism>
<dbReference type="Proteomes" id="UP001153620">
    <property type="component" value="Chromosome 2"/>
</dbReference>
<feature type="transmembrane region" description="Helical" evidence="9">
    <location>
        <begin position="697"/>
        <end position="719"/>
    </location>
</feature>
<keyword evidence="8" id="KW-0807">Transducer</keyword>
<feature type="transmembrane region" description="Helical" evidence="9">
    <location>
        <begin position="725"/>
        <end position="744"/>
    </location>
</feature>
<evidence type="ECO:0000256" key="8">
    <source>
        <dbReference type="ARBA" id="ARBA00023224"/>
    </source>
</evidence>
<dbReference type="PANTHER" id="PTHR21137:SF43">
    <property type="entry name" value="ODORANT RECEPTOR 47A-RELATED"/>
    <property type="match status" value="1"/>
</dbReference>
<evidence type="ECO:0000256" key="10">
    <source>
        <dbReference type="SAM" id="SignalP"/>
    </source>
</evidence>
<feature type="transmembrane region" description="Helical" evidence="9">
    <location>
        <begin position="365"/>
        <end position="391"/>
    </location>
</feature>
<feature type="chain" id="PRO_5040393291" description="Odorant receptor" evidence="10">
    <location>
        <begin position="19"/>
        <end position="811"/>
    </location>
</feature>
<sequence length="811" mass="92751">MFTLFMGFGCLIAAIVYTSKPFLNDLIISSIDDEAIPIRELPFRAEYFFDVQNSPGYQIVYFTQLWLTYFIITLTVTMASLYSCFCLNISAHFDVLRKIVNDAKTKDFIIYHQKVLKIAKKLVKLFKPIIFTEFTIMTVVLCFTGLQIIMVDDFGKIIAAILHAVVAFADVAIYAYGAQKVLDSSLAVCDEVYKTDKNYILIMMITQKELKFDAGLFHASLRYPVITPTRNNSTTSNRNNIENIFCSGRMAPTFTSVFIITKYTVFNLYFDEFYYIMVKINELNGKWIEESKFKDIIIKANKFSDNITKFLTFGCIVAGSFYVLKPLLNVFADYFIFDLEPIYELPFRADFIIDTKTSPGYAIAYFIQFCLTYFLVVFTAAGGGTFCCYCLNISAHFKILREIVNDSELEEFVKYHRQLISLVKKLNNLYQPIIFIEFIIVAIILCVTGVQIIMLDDFGKILAAVLHSVASSTDVTIYSYGGQIILDSALSVCDEAYKLDKNYIFILMMGQRELKFDTGLFDASLNTLAKMLSRKQFFDAIEIIENLNQKWTILSQENSVIVENNKICSIASKTIISAYFVTSTFYDFKPIVVAFNDYWIQNTQPNYDFPFKSKSFYDTTKSPAYELTYLIQIYTTYFSAAFNAACGTTFFCFCMNISAHFIILREIILETELEDFVKYHQKIIGVTKKVSKLFKPIIFTEFILVTTILCVSGLQIIMSNDFSKFFVALFLNLAAFGDVAIFSFGAQKVLDSALDVCNEVYVADKDYLLIMMITQKELKFDVGLFHASLHTLSVILSRTMSFITLLKSFVK</sequence>
<feature type="transmembrane region" description="Helical" evidence="9">
    <location>
        <begin position="307"/>
        <end position="324"/>
    </location>
</feature>
<dbReference type="AlphaFoldDB" id="A0A9N9RZ14"/>